<feature type="transmembrane region" description="Helical" evidence="7">
    <location>
        <begin position="50"/>
        <end position="68"/>
    </location>
</feature>
<dbReference type="GO" id="GO:0042128">
    <property type="term" value="P:nitrate assimilation"/>
    <property type="evidence" value="ECO:0007669"/>
    <property type="project" value="UniProtKB-KW"/>
</dbReference>
<evidence type="ECO:0000259" key="8">
    <source>
        <dbReference type="PROSITE" id="PS50850"/>
    </source>
</evidence>
<evidence type="ECO:0000256" key="2">
    <source>
        <dbReference type="ARBA" id="ARBA00008432"/>
    </source>
</evidence>
<gene>
    <name evidence="9" type="ORF">SAMN04515672_2880</name>
</gene>
<dbReference type="RefSeq" id="WP_090308017.1">
    <property type="nucleotide sequence ID" value="NZ_FNFE01000004.1"/>
</dbReference>
<evidence type="ECO:0000256" key="6">
    <source>
        <dbReference type="ARBA" id="ARBA00023136"/>
    </source>
</evidence>
<dbReference type="Proteomes" id="UP000198882">
    <property type="component" value="Unassembled WGS sequence"/>
</dbReference>
<feature type="transmembrane region" description="Helical" evidence="7">
    <location>
        <begin position="123"/>
        <end position="142"/>
    </location>
</feature>
<proteinExistence type="inferred from homology"/>
<dbReference type="OrthoDB" id="157507at2157"/>
<dbReference type="Pfam" id="PF07690">
    <property type="entry name" value="MFS_1"/>
    <property type="match status" value="1"/>
</dbReference>
<dbReference type="GO" id="GO:0016020">
    <property type="term" value="C:membrane"/>
    <property type="evidence" value="ECO:0007669"/>
    <property type="project" value="UniProtKB-SubCell"/>
</dbReference>
<dbReference type="AlphaFoldDB" id="A0A1G9BBI1"/>
<feature type="transmembrane region" description="Helical" evidence="7">
    <location>
        <begin position="344"/>
        <end position="367"/>
    </location>
</feature>
<feature type="transmembrane region" description="Helical" evidence="7">
    <location>
        <begin position="413"/>
        <end position="431"/>
    </location>
</feature>
<keyword evidence="4 7" id="KW-1133">Transmembrane helix</keyword>
<feature type="transmembrane region" description="Helical" evidence="7">
    <location>
        <begin position="321"/>
        <end position="338"/>
    </location>
</feature>
<dbReference type="SUPFAM" id="SSF103473">
    <property type="entry name" value="MFS general substrate transporter"/>
    <property type="match status" value="1"/>
</dbReference>
<feature type="transmembrane region" description="Helical" evidence="7">
    <location>
        <begin position="287"/>
        <end position="309"/>
    </location>
</feature>
<evidence type="ECO:0000313" key="10">
    <source>
        <dbReference type="Proteomes" id="UP000198882"/>
    </source>
</evidence>
<evidence type="ECO:0000256" key="4">
    <source>
        <dbReference type="ARBA" id="ARBA00022989"/>
    </source>
</evidence>
<feature type="domain" description="Major facilitator superfamily (MFS) profile" evidence="8">
    <location>
        <begin position="22"/>
        <end position="435"/>
    </location>
</feature>
<dbReference type="PANTHER" id="PTHR23515">
    <property type="entry name" value="HIGH-AFFINITY NITRATE TRANSPORTER 2.3"/>
    <property type="match status" value="1"/>
</dbReference>
<feature type="transmembrane region" description="Helical" evidence="7">
    <location>
        <begin position="188"/>
        <end position="207"/>
    </location>
</feature>
<feature type="transmembrane region" description="Helical" evidence="7">
    <location>
        <begin position="154"/>
        <end position="182"/>
    </location>
</feature>
<keyword evidence="6 7" id="KW-0472">Membrane</keyword>
<evidence type="ECO:0000256" key="1">
    <source>
        <dbReference type="ARBA" id="ARBA00004141"/>
    </source>
</evidence>
<reference evidence="10" key="1">
    <citation type="submission" date="2016-10" db="EMBL/GenBank/DDBJ databases">
        <authorList>
            <person name="Varghese N."/>
            <person name="Submissions S."/>
        </authorList>
    </citation>
    <scope>NUCLEOTIDE SEQUENCE [LARGE SCALE GENOMIC DNA]</scope>
    <source>
        <strain evidence="10">B4,CECT 8067,JCM 17497</strain>
    </source>
</reference>
<dbReference type="STRING" id="1095776.SAMN04515672_2880"/>
<dbReference type="PROSITE" id="PS50850">
    <property type="entry name" value="MFS"/>
    <property type="match status" value="1"/>
</dbReference>
<feature type="transmembrane region" description="Helical" evidence="7">
    <location>
        <begin position="23"/>
        <end position="44"/>
    </location>
</feature>
<feature type="transmembrane region" description="Helical" evidence="7">
    <location>
        <begin position="89"/>
        <end position="111"/>
    </location>
</feature>
<comment type="subcellular location">
    <subcellularLocation>
        <location evidence="1">Membrane</location>
        <topology evidence="1">Multi-pass membrane protein</topology>
    </subcellularLocation>
</comment>
<dbReference type="EMBL" id="FNFE01000004">
    <property type="protein sequence ID" value="SDK36225.1"/>
    <property type="molecule type" value="Genomic_DNA"/>
</dbReference>
<keyword evidence="10" id="KW-1185">Reference proteome</keyword>
<comment type="similarity">
    <text evidence="2">Belongs to the major facilitator superfamily. Nitrate/nitrite porter (TC 2.A.1.8) family.</text>
</comment>
<evidence type="ECO:0000256" key="7">
    <source>
        <dbReference type="SAM" id="Phobius"/>
    </source>
</evidence>
<accession>A0A1G9BBI1</accession>
<evidence type="ECO:0000256" key="3">
    <source>
        <dbReference type="ARBA" id="ARBA00022692"/>
    </source>
</evidence>
<feature type="transmembrane region" description="Helical" evidence="7">
    <location>
        <begin position="379"/>
        <end position="401"/>
    </location>
</feature>
<dbReference type="InterPro" id="IPR011701">
    <property type="entry name" value="MFS"/>
</dbReference>
<organism evidence="9 10">
    <name type="scientific">Natronorubrum texcoconense</name>
    <dbReference type="NCBI Taxonomy" id="1095776"/>
    <lineage>
        <taxon>Archaea</taxon>
        <taxon>Methanobacteriati</taxon>
        <taxon>Methanobacteriota</taxon>
        <taxon>Stenosarchaea group</taxon>
        <taxon>Halobacteria</taxon>
        <taxon>Halobacteriales</taxon>
        <taxon>Natrialbaceae</taxon>
        <taxon>Natronorubrum</taxon>
    </lineage>
</organism>
<feature type="transmembrane region" description="Helical" evidence="7">
    <location>
        <begin position="255"/>
        <end position="275"/>
    </location>
</feature>
<evidence type="ECO:0000313" key="9">
    <source>
        <dbReference type="EMBL" id="SDK36225.1"/>
    </source>
</evidence>
<dbReference type="GO" id="GO:0015112">
    <property type="term" value="F:nitrate transmembrane transporter activity"/>
    <property type="evidence" value="ECO:0007669"/>
    <property type="project" value="InterPro"/>
</dbReference>
<name>A0A1G9BBI1_9EURY</name>
<protein>
    <submittedName>
        <fullName evidence="9">MFS transporter, NNP family, nitrate/nitrite transporter</fullName>
    </submittedName>
</protein>
<dbReference type="InterPro" id="IPR036259">
    <property type="entry name" value="MFS_trans_sf"/>
</dbReference>
<sequence>MSERDTSAGADGSGIRGSPRRAVSILTFGYFVGFAGVVVYGPVAAEFEEVLGLSGLLLGLLVAAPQLTGSLLRIPFGAWVDDVGAKKPFAILLGLSVVGMGGLLTILVLAYPDGLTMTHYPLIFVFGSLSGCGIAAFSVGIADTSYWYRSRHRGTMLAIFAGLGTTSPGLFTIVAPFALLYLGLTGTYAAWFLFLLVGTGIFVLYAVDSPYFQFRKRGFDEEAAKARAKENGQELFPGGDAMESIREAATIRRSWLLTAMFFVSFGGYLALTVWYPSYWSNLHGLDVQTAGIVTALAFTLSSPLFRASGGAISDRFGGEETTIASFVVVVIATLALVVTRDLYLAIAATVFLGAGMGIASAAIYQLLPKYVPEAVGGASGLIGGIGGFGGFVVPPILGLFVDVQGVSGYATGFVVYLVLGVVSLAIAGLLYQSRSSTVRSRSPTPADD</sequence>
<dbReference type="InterPro" id="IPR044772">
    <property type="entry name" value="NO3_transporter"/>
</dbReference>
<keyword evidence="3 7" id="KW-0812">Transmembrane</keyword>
<keyword evidence="5" id="KW-0534">Nitrate assimilation</keyword>
<dbReference type="InterPro" id="IPR020846">
    <property type="entry name" value="MFS_dom"/>
</dbReference>
<dbReference type="Gene3D" id="1.20.1250.20">
    <property type="entry name" value="MFS general substrate transporter like domains"/>
    <property type="match status" value="2"/>
</dbReference>
<evidence type="ECO:0000256" key="5">
    <source>
        <dbReference type="ARBA" id="ARBA00023063"/>
    </source>
</evidence>